<reference evidence="1 2" key="1">
    <citation type="submission" date="2012-05" db="EMBL/GenBank/DDBJ databases">
        <authorList>
            <person name="Weinstock G."/>
            <person name="Sodergren E."/>
            <person name="Lobos E.A."/>
            <person name="Fulton L."/>
            <person name="Fulton R."/>
            <person name="Courtney L."/>
            <person name="Fronick C."/>
            <person name="O'Laughlin M."/>
            <person name="Godfrey J."/>
            <person name="Wilson R.M."/>
            <person name="Miner T."/>
            <person name="Farmer C."/>
            <person name="Delehaunty K."/>
            <person name="Cordes M."/>
            <person name="Minx P."/>
            <person name="Tomlinson C."/>
            <person name="Chen J."/>
            <person name="Wollam A."/>
            <person name="Pepin K.H."/>
            <person name="Bhonagiri V."/>
            <person name="Zhang X."/>
            <person name="Suruliraj S."/>
            <person name="Warren W."/>
            <person name="Mitreva M."/>
            <person name="Mardis E.R."/>
            <person name="Wilson R.K."/>
        </authorList>
    </citation>
    <scope>NUCLEOTIDE SEQUENCE [LARGE SCALE GENOMIC DNA]</scope>
    <source>
        <strain evidence="1 2">F0235</strain>
    </source>
</reference>
<comment type="caution">
    <text evidence="1">The sequence shown here is derived from an EMBL/GenBank/DDBJ whole genome shotgun (WGS) entry which is preliminary data.</text>
</comment>
<organism evidence="1 2">
    <name type="scientific">Corynebacterium durum F0235</name>
    <dbReference type="NCBI Taxonomy" id="1035195"/>
    <lineage>
        <taxon>Bacteria</taxon>
        <taxon>Bacillati</taxon>
        <taxon>Actinomycetota</taxon>
        <taxon>Actinomycetes</taxon>
        <taxon>Mycobacteriales</taxon>
        <taxon>Corynebacteriaceae</taxon>
        <taxon>Corynebacterium</taxon>
    </lineage>
</organism>
<dbReference type="Proteomes" id="UP000010445">
    <property type="component" value="Unassembled WGS sequence"/>
</dbReference>
<sequence>MSVPFLTMQPLPCFKEKLAFFFDVWNKQGSDGVEALSVH</sequence>
<proteinExistence type="predicted"/>
<protein>
    <submittedName>
        <fullName evidence="1">Uncharacterized protein</fullName>
    </submittedName>
</protein>
<evidence type="ECO:0000313" key="2">
    <source>
        <dbReference type="Proteomes" id="UP000010445"/>
    </source>
</evidence>
<evidence type="ECO:0000313" key="1">
    <source>
        <dbReference type="EMBL" id="EKX90645.1"/>
    </source>
</evidence>
<name>L1MHV4_9CORY</name>
<dbReference type="AlphaFoldDB" id="L1MHV4"/>
<accession>L1MHV4</accession>
<gene>
    <name evidence="1" type="ORF">HMPREF9997_01141</name>
</gene>
<dbReference type="HOGENOM" id="CLU_3308118_0_0_11"/>
<dbReference type="EMBL" id="AMEM01000017">
    <property type="protein sequence ID" value="EKX90645.1"/>
    <property type="molecule type" value="Genomic_DNA"/>
</dbReference>
<dbReference type="STRING" id="1035195.HMPREF9997_01141"/>
<keyword evidence="2" id="KW-1185">Reference proteome</keyword>